<dbReference type="GO" id="GO:0016324">
    <property type="term" value="C:apical plasma membrane"/>
    <property type="evidence" value="ECO:0007669"/>
    <property type="project" value="UniProtKB-SubCell"/>
</dbReference>
<dbReference type="GO" id="GO:0015179">
    <property type="term" value="F:L-amino acid transmembrane transporter activity"/>
    <property type="evidence" value="ECO:0007669"/>
    <property type="project" value="TreeGrafter"/>
</dbReference>
<evidence type="ECO:0000256" key="4">
    <source>
        <dbReference type="ARBA" id="ARBA00022475"/>
    </source>
</evidence>
<evidence type="ECO:0000256" key="17">
    <source>
        <dbReference type="ARBA" id="ARBA00083296"/>
    </source>
</evidence>
<comment type="catalytic activity">
    <reaction evidence="11">
        <text>L-cystine(out) + L-arginine(in) = L-cystine(in) + L-arginine(out)</text>
        <dbReference type="Rhea" id="RHEA:71075"/>
        <dbReference type="ChEBI" id="CHEBI:32682"/>
        <dbReference type="ChEBI" id="CHEBI:35491"/>
    </reaction>
    <physiologicalReaction direction="left-to-right" evidence="11">
        <dbReference type="Rhea" id="RHEA:71076"/>
    </physiologicalReaction>
</comment>
<name>A0A6M2DLU6_XENCH</name>
<comment type="catalytic activity">
    <reaction evidence="14">
        <text>L-leucine(out) + L-arginine(in) = L-leucine(in) + L-arginine(out)</text>
        <dbReference type="Rhea" id="RHEA:71059"/>
        <dbReference type="ChEBI" id="CHEBI:32682"/>
        <dbReference type="ChEBI" id="CHEBI:57427"/>
    </reaction>
    <physiologicalReaction direction="left-to-right" evidence="14">
        <dbReference type="Rhea" id="RHEA:71060"/>
    </physiologicalReaction>
</comment>
<accession>A0A6M2DLU6</accession>
<evidence type="ECO:0000256" key="3">
    <source>
        <dbReference type="ARBA" id="ARBA00022448"/>
    </source>
</evidence>
<evidence type="ECO:0000256" key="8">
    <source>
        <dbReference type="ARBA" id="ARBA00023136"/>
    </source>
</evidence>
<dbReference type="Pfam" id="PF13520">
    <property type="entry name" value="AA_permease_2"/>
    <property type="match status" value="1"/>
</dbReference>
<keyword evidence="7 19" id="KW-1133">Transmembrane helix</keyword>
<proteinExistence type="inferred from homology"/>
<dbReference type="InterPro" id="IPR050598">
    <property type="entry name" value="AminoAcid_Transporter"/>
</dbReference>
<reference evidence="20" key="1">
    <citation type="submission" date="2020-03" db="EMBL/GenBank/DDBJ databases">
        <title>Transcriptomic Profiling of the Digestive Tract of the Rat Flea, Xenopsylla cheopis, Following Blood Feeding and Infection with Yersinia pestis.</title>
        <authorList>
            <person name="Bland D.M."/>
            <person name="Martens C.A."/>
            <person name="Virtaneva K."/>
            <person name="Kanakabandi K."/>
            <person name="Long D."/>
            <person name="Rosenke R."/>
            <person name="Saturday G.A."/>
            <person name="Hoyt F.H."/>
            <person name="Bruno D.P."/>
            <person name="Ribeiro J.M.C."/>
            <person name="Hinnebusch J."/>
        </authorList>
    </citation>
    <scope>NUCLEOTIDE SEQUENCE</scope>
</reference>
<evidence type="ECO:0000256" key="16">
    <source>
        <dbReference type="ARBA" id="ARBA00079910"/>
    </source>
</evidence>
<evidence type="ECO:0000256" key="14">
    <source>
        <dbReference type="ARBA" id="ARBA00052732"/>
    </source>
</evidence>
<keyword evidence="4" id="KW-1003">Cell membrane</keyword>
<evidence type="ECO:0000256" key="13">
    <source>
        <dbReference type="ARBA" id="ARBA00052179"/>
    </source>
</evidence>
<evidence type="ECO:0000256" key="1">
    <source>
        <dbReference type="ARBA" id="ARBA00004424"/>
    </source>
</evidence>
<comment type="catalytic activity">
    <reaction evidence="10">
        <text>L-lysine(out) + L-arginine(in) = L-lysine(in) + L-arginine(out)</text>
        <dbReference type="Rhea" id="RHEA:70827"/>
        <dbReference type="ChEBI" id="CHEBI:32551"/>
        <dbReference type="ChEBI" id="CHEBI:32682"/>
    </reaction>
    <physiologicalReaction direction="left-to-right" evidence="10">
        <dbReference type="Rhea" id="RHEA:70828"/>
    </physiologicalReaction>
</comment>
<dbReference type="EMBL" id="GIIL01002242">
    <property type="protein sequence ID" value="NOV45968.1"/>
    <property type="molecule type" value="Transcribed_RNA"/>
</dbReference>
<feature type="transmembrane region" description="Helical" evidence="19">
    <location>
        <begin position="103"/>
        <end position="128"/>
    </location>
</feature>
<evidence type="ECO:0000256" key="2">
    <source>
        <dbReference type="ARBA" id="ARBA00009523"/>
    </source>
</evidence>
<sequence>MTSQVITASNGDVRLRRELGLFSAISMIVGVMIGSGVFVSPSSALMHSGSVGFCLLVWAICGVISLLGALAFAELGTVVPRSGAEYAYFLESFGDKNKFWGPLPAFVCSWVYVVVLRPAEVAVIVLTFAEYAVQPFVSCNQGDLIKKIVALLAIGLITFINITSVKLYVKLQNVFATCKVVACLVVIAGGLFELWQGRVERLTSGFAGSTTSLGSIALAFYSGLWAYDGWSSVTTVTEEIQKPEVNIPRSIVIAVPLITALYVSMNAAYLAVLDIPEMIASPAVGLAFGERALGPFRFIIPLGVAISTFGCALSIQFGVTRLCYVAAQEGHMAQALSYVHITRMTPAPAVAMQGIIAAAFMLSGDVIALIDFASFLIWFFYGCAMVSLLVLRKTKANVHRPYKVPTIIPIFILLVAIFLSVMPIATDPSPKFLFAVGFILSGVAVYIPFVYYKKKPSWMEGLTYFIQVLFEVVPPRISID</sequence>
<keyword evidence="6 19" id="KW-0812">Transmembrane</keyword>
<evidence type="ECO:0000256" key="15">
    <source>
        <dbReference type="ARBA" id="ARBA00074336"/>
    </source>
</evidence>
<comment type="subcellular location">
    <subcellularLocation>
        <location evidence="1">Apical cell membrane</location>
        <topology evidence="1">Multi-pass membrane protein</topology>
    </subcellularLocation>
</comment>
<evidence type="ECO:0000256" key="12">
    <source>
        <dbReference type="ARBA" id="ARBA00051835"/>
    </source>
</evidence>
<feature type="transmembrane region" description="Helical" evidence="19">
    <location>
        <begin position="20"/>
        <end position="39"/>
    </location>
</feature>
<feature type="transmembrane region" description="Helical" evidence="19">
    <location>
        <begin position="206"/>
        <end position="227"/>
    </location>
</feature>
<feature type="transmembrane region" description="Helical" evidence="19">
    <location>
        <begin position="51"/>
        <end position="73"/>
    </location>
</feature>
<keyword evidence="8 19" id="KW-0472">Membrane</keyword>
<comment type="catalytic activity">
    <reaction evidence="12">
        <text>L-histidine(out) + L-arginine(in) = L-histidine(in) + L-arginine(out)</text>
        <dbReference type="Rhea" id="RHEA:71063"/>
        <dbReference type="ChEBI" id="CHEBI:32682"/>
        <dbReference type="ChEBI" id="CHEBI:57595"/>
    </reaction>
    <physiologicalReaction direction="left-to-right" evidence="12">
        <dbReference type="Rhea" id="RHEA:71064"/>
    </physiologicalReaction>
</comment>
<evidence type="ECO:0000313" key="20">
    <source>
        <dbReference type="EMBL" id="NOV45968.1"/>
    </source>
</evidence>
<keyword evidence="9" id="KW-1015">Disulfide bond</keyword>
<feature type="transmembrane region" description="Helical" evidence="19">
    <location>
        <begin position="404"/>
        <end position="426"/>
    </location>
</feature>
<comment type="catalytic activity">
    <reaction evidence="13">
        <text>L-cysteine(out) + L-arginine(in) = L-cysteine(in) + L-arginine(out)</text>
        <dbReference type="Rhea" id="RHEA:71071"/>
        <dbReference type="ChEBI" id="CHEBI:32682"/>
        <dbReference type="ChEBI" id="CHEBI:35235"/>
    </reaction>
    <physiologicalReaction direction="left-to-right" evidence="13">
        <dbReference type="Rhea" id="RHEA:71072"/>
    </physiologicalReaction>
</comment>
<keyword evidence="5" id="KW-0597">Phosphoprotein</keyword>
<protein>
    <recommendedName>
        <fullName evidence="15">b(0,+)-type amino acid transporter 1</fullName>
    </recommendedName>
    <alternativeName>
        <fullName evidence="16">Glycoprotein-associated amino acid transporter b0,+AT1</fullName>
    </alternativeName>
    <alternativeName>
        <fullName evidence="17">Solute carrier family 7 member 9</fullName>
    </alternativeName>
</protein>
<dbReference type="PIRSF" id="PIRSF006060">
    <property type="entry name" value="AA_transporter"/>
    <property type="match status" value="1"/>
</dbReference>
<keyword evidence="3" id="KW-0813">Transport</keyword>
<dbReference type="InterPro" id="IPR002293">
    <property type="entry name" value="AA/rel_permease1"/>
</dbReference>
<feature type="transmembrane region" description="Helical" evidence="19">
    <location>
        <begin position="148"/>
        <end position="168"/>
    </location>
</feature>
<evidence type="ECO:0000256" key="18">
    <source>
        <dbReference type="ARBA" id="ARBA00093193"/>
    </source>
</evidence>
<dbReference type="FunFam" id="1.20.1740.10:FF:000015">
    <property type="entry name" value="B(0,+)-type amino acid transporter 1"/>
    <property type="match status" value="1"/>
</dbReference>
<evidence type="ECO:0000256" key="5">
    <source>
        <dbReference type="ARBA" id="ARBA00022553"/>
    </source>
</evidence>
<feature type="transmembrane region" description="Helical" evidence="19">
    <location>
        <begin position="174"/>
        <end position="194"/>
    </location>
</feature>
<dbReference type="PANTHER" id="PTHR11785">
    <property type="entry name" value="AMINO ACID TRANSPORTER"/>
    <property type="match status" value="1"/>
</dbReference>
<evidence type="ECO:0000256" key="7">
    <source>
        <dbReference type="ARBA" id="ARBA00022989"/>
    </source>
</evidence>
<feature type="transmembrane region" description="Helical" evidence="19">
    <location>
        <begin position="432"/>
        <end position="452"/>
    </location>
</feature>
<dbReference type="PANTHER" id="PTHR11785:SF514">
    <property type="entry name" value="B(0,+)-TYPE AMINO ACID TRANSPORTER 1-LIKE PROTEIN"/>
    <property type="match status" value="1"/>
</dbReference>
<organism evidence="20">
    <name type="scientific">Xenopsylla cheopis</name>
    <name type="common">Oriental rat flea</name>
    <name type="synonym">Pulex cheopis</name>
    <dbReference type="NCBI Taxonomy" id="163159"/>
    <lineage>
        <taxon>Eukaryota</taxon>
        <taxon>Metazoa</taxon>
        <taxon>Ecdysozoa</taxon>
        <taxon>Arthropoda</taxon>
        <taxon>Hexapoda</taxon>
        <taxon>Insecta</taxon>
        <taxon>Pterygota</taxon>
        <taxon>Neoptera</taxon>
        <taxon>Endopterygota</taxon>
        <taxon>Siphonaptera</taxon>
        <taxon>Pulicidae</taxon>
        <taxon>Xenopsyllinae</taxon>
        <taxon>Xenopsylla</taxon>
    </lineage>
</organism>
<evidence type="ECO:0000256" key="19">
    <source>
        <dbReference type="SAM" id="Phobius"/>
    </source>
</evidence>
<feature type="transmembrane region" description="Helical" evidence="19">
    <location>
        <begin position="375"/>
        <end position="392"/>
    </location>
</feature>
<evidence type="ECO:0000256" key="6">
    <source>
        <dbReference type="ARBA" id="ARBA00022692"/>
    </source>
</evidence>
<dbReference type="AlphaFoldDB" id="A0A6M2DLU6"/>
<evidence type="ECO:0000256" key="10">
    <source>
        <dbReference type="ARBA" id="ARBA00051323"/>
    </source>
</evidence>
<comment type="similarity">
    <text evidence="2">Belongs to the amino acid-polyamine-organocation (APC) superfamily.</text>
</comment>
<evidence type="ECO:0000256" key="11">
    <source>
        <dbReference type="ARBA" id="ARBA00051814"/>
    </source>
</evidence>
<dbReference type="Gene3D" id="1.20.1740.10">
    <property type="entry name" value="Amino acid/polyamine transporter I"/>
    <property type="match status" value="1"/>
</dbReference>
<feature type="transmembrane region" description="Helical" evidence="19">
    <location>
        <begin position="247"/>
        <end position="272"/>
    </location>
</feature>
<evidence type="ECO:0000256" key="9">
    <source>
        <dbReference type="ARBA" id="ARBA00023157"/>
    </source>
</evidence>
<comment type="catalytic activity">
    <reaction evidence="18">
        <text>L-phenylalanine(out) + L-arginine(in) = L-phenylalanine(in) + L-arginine(out)</text>
        <dbReference type="Rhea" id="RHEA:71067"/>
        <dbReference type="ChEBI" id="CHEBI:32682"/>
        <dbReference type="ChEBI" id="CHEBI:58095"/>
    </reaction>
    <physiologicalReaction direction="left-to-right" evidence="18">
        <dbReference type="Rhea" id="RHEA:71068"/>
    </physiologicalReaction>
</comment>